<keyword evidence="2" id="KW-0812">Transmembrane</keyword>
<evidence type="ECO:0000313" key="4">
    <source>
        <dbReference type="Proteomes" id="UP000612893"/>
    </source>
</evidence>
<keyword evidence="2" id="KW-0472">Membrane</keyword>
<accession>A0A934K676</accession>
<evidence type="ECO:0000256" key="1">
    <source>
        <dbReference type="SAM" id="MobiDB-lite"/>
    </source>
</evidence>
<organism evidence="3 4">
    <name type="scientific">Candidatus Nephthysia bennettiae</name>
    <dbReference type="NCBI Taxonomy" id="3127016"/>
    <lineage>
        <taxon>Bacteria</taxon>
        <taxon>Bacillati</taxon>
        <taxon>Candidatus Dormiibacterota</taxon>
        <taxon>Candidatus Dormibacteria</taxon>
        <taxon>Candidatus Dormibacterales</taxon>
        <taxon>Candidatus Dormibacteraceae</taxon>
        <taxon>Candidatus Nephthysia</taxon>
    </lineage>
</organism>
<name>A0A934K676_9BACT</name>
<dbReference type="RefSeq" id="WP_338199588.1">
    <property type="nucleotide sequence ID" value="NZ_JAEKNR010000060.1"/>
</dbReference>
<feature type="transmembrane region" description="Helical" evidence="2">
    <location>
        <begin position="122"/>
        <end position="143"/>
    </location>
</feature>
<gene>
    <name evidence="3" type="ORF">JF922_04875</name>
</gene>
<dbReference type="EMBL" id="JAEKNR010000060">
    <property type="protein sequence ID" value="MBJ7597403.1"/>
    <property type="molecule type" value="Genomic_DNA"/>
</dbReference>
<keyword evidence="2" id="KW-1133">Transmembrane helix</keyword>
<feature type="compositionally biased region" description="Polar residues" evidence="1">
    <location>
        <begin position="177"/>
        <end position="188"/>
    </location>
</feature>
<feature type="transmembrane region" description="Helical" evidence="2">
    <location>
        <begin position="16"/>
        <end position="35"/>
    </location>
</feature>
<evidence type="ECO:0000313" key="3">
    <source>
        <dbReference type="EMBL" id="MBJ7597403.1"/>
    </source>
</evidence>
<evidence type="ECO:0000256" key="2">
    <source>
        <dbReference type="SAM" id="Phobius"/>
    </source>
</evidence>
<feature type="transmembrane region" description="Helical" evidence="2">
    <location>
        <begin position="41"/>
        <end position="60"/>
    </location>
</feature>
<feature type="compositionally biased region" description="Low complexity" evidence="1">
    <location>
        <begin position="189"/>
        <end position="240"/>
    </location>
</feature>
<dbReference type="Proteomes" id="UP000612893">
    <property type="component" value="Unassembled WGS sequence"/>
</dbReference>
<feature type="region of interest" description="Disordered" evidence="1">
    <location>
        <begin position="158"/>
        <end position="240"/>
    </location>
</feature>
<comment type="caution">
    <text evidence="3">The sequence shown here is derived from an EMBL/GenBank/DDBJ whole genome shotgun (WGS) entry which is preliminary data.</text>
</comment>
<dbReference type="AlphaFoldDB" id="A0A934K676"/>
<reference evidence="3" key="1">
    <citation type="submission" date="2020-10" db="EMBL/GenBank/DDBJ databases">
        <title>Ca. Dormibacterota MAGs.</title>
        <authorList>
            <person name="Montgomery K."/>
        </authorList>
    </citation>
    <scope>NUCLEOTIDE SEQUENCE [LARGE SCALE GENOMIC DNA]</scope>
    <source>
        <strain evidence="3">SC8812_S17_10</strain>
    </source>
</reference>
<sequence>MNAASNASPKFELSPVQLIAGCLAAITAAVLASFFGVAGTVIGTALGSIVGTAGTALYSHSIRKTQARIRAIQAHEQLTGLRHQPVEARPGQASAEPAGDPTHEPAAAAAHAGWREYLRRSWVMIAVAAAAAFVLTMVAVTGVEAAARKQLWAIVTGHSQPAGPTTTLGGVVGGVTAQSTPTPAPTDQPSGSPSPGAPAVAPTSTPSGSAPQPSSSPTPTAIPTAPTPTSRPSAAPYGGG</sequence>
<protein>
    <submittedName>
        <fullName evidence="3">Uncharacterized protein</fullName>
    </submittedName>
</protein>
<keyword evidence="4" id="KW-1185">Reference proteome</keyword>
<proteinExistence type="predicted"/>